<proteinExistence type="predicted"/>
<dbReference type="Pfam" id="PF11258">
    <property type="entry name" value="DUF3048"/>
    <property type="match status" value="1"/>
</dbReference>
<dbReference type="Proteomes" id="UP000886883">
    <property type="component" value="Unassembled WGS sequence"/>
</dbReference>
<dbReference type="InterPro" id="IPR035328">
    <property type="entry name" value="DUF3048_C"/>
</dbReference>
<evidence type="ECO:0000259" key="3">
    <source>
        <dbReference type="Pfam" id="PF17479"/>
    </source>
</evidence>
<gene>
    <name evidence="4" type="ORF">H9763_12055</name>
</gene>
<evidence type="ECO:0000313" key="4">
    <source>
        <dbReference type="EMBL" id="HJB92181.1"/>
    </source>
</evidence>
<keyword evidence="1" id="KW-0732">Signal</keyword>
<evidence type="ECO:0000259" key="2">
    <source>
        <dbReference type="Pfam" id="PF11258"/>
    </source>
</evidence>
<evidence type="ECO:0000256" key="1">
    <source>
        <dbReference type="SAM" id="SignalP"/>
    </source>
</evidence>
<organism evidence="4 5">
    <name type="scientific">Candidatus Eisenbergiella merdigallinarum</name>
    <dbReference type="NCBI Taxonomy" id="2838552"/>
    <lineage>
        <taxon>Bacteria</taxon>
        <taxon>Bacillati</taxon>
        <taxon>Bacillota</taxon>
        <taxon>Clostridia</taxon>
        <taxon>Lachnospirales</taxon>
        <taxon>Lachnospiraceae</taxon>
        <taxon>Eisenbergiella</taxon>
    </lineage>
</organism>
<comment type="caution">
    <text evidence="4">The sequence shown here is derived from an EMBL/GenBank/DDBJ whole genome shotgun (WGS) entry which is preliminary data.</text>
</comment>
<dbReference type="AlphaFoldDB" id="A0A9D2SEJ5"/>
<reference evidence="4" key="1">
    <citation type="journal article" date="2021" name="PeerJ">
        <title>Extensive microbial diversity within the chicken gut microbiome revealed by metagenomics and culture.</title>
        <authorList>
            <person name="Gilroy R."/>
            <person name="Ravi A."/>
            <person name="Getino M."/>
            <person name="Pursley I."/>
            <person name="Horton D.L."/>
            <person name="Alikhan N.F."/>
            <person name="Baker D."/>
            <person name="Gharbi K."/>
            <person name="Hall N."/>
            <person name="Watson M."/>
            <person name="Adriaenssens E.M."/>
            <person name="Foster-Nyarko E."/>
            <person name="Jarju S."/>
            <person name="Secka A."/>
            <person name="Antonio M."/>
            <person name="Oren A."/>
            <person name="Chaudhuri R.R."/>
            <person name="La Ragione R."/>
            <person name="Hildebrand F."/>
            <person name="Pallen M.J."/>
        </authorList>
    </citation>
    <scope>NUCLEOTIDE SEQUENCE</scope>
    <source>
        <strain evidence="4">USAMLcec3-2134</strain>
    </source>
</reference>
<feature type="domain" description="DUF3048" evidence="2">
    <location>
        <begin position="34"/>
        <end position="177"/>
    </location>
</feature>
<feature type="domain" description="DUF3048" evidence="3">
    <location>
        <begin position="216"/>
        <end position="320"/>
    </location>
</feature>
<dbReference type="Gene3D" id="3.50.90.10">
    <property type="entry name" value="YerB-like"/>
    <property type="match status" value="1"/>
</dbReference>
<protein>
    <submittedName>
        <fullName evidence="4">DUF3048 domain-containing protein</fullName>
    </submittedName>
</protein>
<dbReference type="InterPro" id="IPR023158">
    <property type="entry name" value="YerB-like_sf"/>
</dbReference>
<dbReference type="SUPFAM" id="SSF159774">
    <property type="entry name" value="YerB-like"/>
    <property type="match status" value="1"/>
</dbReference>
<accession>A0A9D2SEJ5</accession>
<feature type="signal peptide" evidence="1">
    <location>
        <begin position="1"/>
        <end position="28"/>
    </location>
</feature>
<dbReference type="EMBL" id="DWXE01000044">
    <property type="protein sequence ID" value="HJB92181.1"/>
    <property type="molecule type" value="Genomic_DNA"/>
</dbReference>
<dbReference type="Pfam" id="PF17479">
    <property type="entry name" value="DUF3048_C"/>
    <property type="match status" value="1"/>
</dbReference>
<dbReference type="InterPro" id="IPR021416">
    <property type="entry name" value="DUF3048_N"/>
</dbReference>
<feature type="chain" id="PRO_5038450847" evidence="1">
    <location>
        <begin position="29"/>
        <end position="334"/>
    </location>
</feature>
<reference evidence="4" key="2">
    <citation type="submission" date="2021-04" db="EMBL/GenBank/DDBJ databases">
        <authorList>
            <person name="Gilroy R."/>
        </authorList>
    </citation>
    <scope>NUCLEOTIDE SEQUENCE</scope>
    <source>
        <strain evidence="4">USAMLcec3-2134</strain>
    </source>
</reference>
<evidence type="ECO:0000313" key="5">
    <source>
        <dbReference type="Proteomes" id="UP000886883"/>
    </source>
</evidence>
<name>A0A9D2SEJ5_9FIRM</name>
<sequence length="334" mass="37010">MRKKFLSPALCALAAGICCLVFGSTAHAAKTSDLTGLPVSDTVYARRPIAVMYDNSSAAQPQSGLSSADIVYEAYAEGSVTRLMAVFENYDFLTRIGPLRSCRDYFIHWACEYDPIFLHYGGPDLYVKTYYELPQLNNLNGTRMEGTASYRVNDRKAPHNAYTGASYIQKGVRAAGYASSHTQYYQGAHFLFSSGPALTPSQGVSATRVAPGFTTTAPEFVYNAEDGKYYRSQYKKAHRDRETGTQLCYENLIIQYTDTIVRDKQGYLYLTTLDSGKPGWFIANGRAIPVTWIKDSLTGVTRYYDASGNQIRLNPGKTFISVLPSDQAENTKIS</sequence>